<proteinExistence type="inferred from homology"/>
<name>A0ABN3EQK7_9ACTN</name>
<accession>A0ABN3EQK7</accession>
<dbReference type="InterPro" id="IPR005545">
    <property type="entry name" value="YCII"/>
</dbReference>
<evidence type="ECO:0000313" key="4">
    <source>
        <dbReference type="Proteomes" id="UP001500305"/>
    </source>
</evidence>
<dbReference type="PANTHER" id="PTHR37828">
    <property type="entry name" value="GSR2449 PROTEIN"/>
    <property type="match status" value="1"/>
</dbReference>
<reference evidence="3 4" key="1">
    <citation type="journal article" date="2019" name="Int. J. Syst. Evol. Microbiol.">
        <title>The Global Catalogue of Microorganisms (GCM) 10K type strain sequencing project: providing services to taxonomists for standard genome sequencing and annotation.</title>
        <authorList>
            <consortium name="The Broad Institute Genomics Platform"/>
            <consortium name="The Broad Institute Genome Sequencing Center for Infectious Disease"/>
            <person name="Wu L."/>
            <person name="Ma J."/>
        </authorList>
    </citation>
    <scope>NUCLEOTIDE SEQUENCE [LARGE SCALE GENOMIC DNA]</scope>
    <source>
        <strain evidence="3 4">JCM 7356</strain>
    </source>
</reference>
<feature type="domain" description="YCII-related" evidence="2">
    <location>
        <begin position="38"/>
        <end position="108"/>
    </location>
</feature>
<organism evidence="3 4">
    <name type="scientific">Kitasatospora cystarginea</name>
    <dbReference type="NCBI Taxonomy" id="58350"/>
    <lineage>
        <taxon>Bacteria</taxon>
        <taxon>Bacillati</taxon>
        <taxon>Actinomycetota</taxon>
        <taxon>Actinomycetes</taxon>
        <taxon>Kitasatosporales</taxon>
        <taxon>Streptomycetaceae</taxon>
        <taxon>Kitasatospora</taxon>
    </lineage>
</organism>
<evidence type="ECO:0000259" key="2">
    <source>
        <dbReference type="Pfam" id="PF03795"/>
    </source>
</evidence>
<dbReference type="SUPFAM" id="SSF54909">
    <property type="entry name" value="Dimeric alpha+beta barrel"/>
    <property type="match status" value="1"/>
</dbReference>
<dbReference type="Gene3D" id="3.30.70.1060">
    <property type="entry name" value="Dimeric alpha+beta barrel"/>
    <property type="match status" value="1"/>
</dbReference>
<dbReference type="EMBL" id="BAAATR010000033">
    <property type="protein sequence ID" value="GAA2266420.1"/>
    <property type="molecule type" value="Genomic_DNA"/>
</dbReference>
<dbReference type="Proteomes" id="UP001500305">
    <property type="component" value="Unassembled WGS sequence"/>
</dbReference>
<sequence length="134" mass="14275">MDARGLGRFAGPDGTAATAAGDYGLENAVFILTLTYLKDLAEIDALLPAHREYLERHYREGRFLLSGRQEPRTGGFILALGDDPDEIREITRTDPFVTSAVARYDIIRVTPTGVSALLGDGPAAAGLTGLTVIG</sequence>
<keyword evidence="4" id="KW-1185">Reference proteome</keyword>
<dbReference type="InterPro" id="IPR011008">
    <property type="entry name" value="Dimeric_a/b-barrel"/>
</dbReference>
<protein>
    <recommendedName>
        <fullName evidence="2">YCII-related domain-containing protein</fullName>
    </recommendedName>
</protein>
<evidence type="ECO:0000313" key="3">
    <source>
        <dbReference type="EMBL" id="GAA2266420.1"/>
    </source>
</evidence>
<dbReference type="Pfam" id="PF03795">
    <property type="entry name" value="YCII"/>
    <property type="match status" value="1"/>
</dbReference>
<evidence type="ECO:0000256" key="1">
    <source>
        <dbReference type="ARBA" id="ARBA00007689"/>
    </source>
</evidence>
<dbReference type="PANTHER" id="PTHR37828:SF1">
    <property type="entry name" value="YCII-RELATED DOMAIN-CONTAINING PROTEIN"/>
    <property type="match status" value="1"/>
</dbReference>
<comment type="caution">
    <text evidence="3">The sequence shown here is derived from an EMBL/GenBank/DDBJ whole genome shotgun (WGS) entry which is preliminary data.</text>
</comment>
<comment type="similarity">
    <text evidence="1">Belongs to the YciI family.</text>
</comment>
<dbReference type="RefSeq" id="WP_344639588.1">
    <property type="nucleotide sequence ID" value="NZ_BAAATR010000033.1"/>
</dbReference>
<gene>
    <name evidence="3" type="ORF">GCM10010430_59300</name>
</gene>